<dbReference type="Gene3D" id="2.40.160.20">
    <property type="match status" value="1"/>
</dbReference>
<gene>
    <name evidence="1" type="ORF">HLUCCA11_16605</name>
</gene>
<dbReference type="STRING" id="1666911.HLUCCA11_16605"/>
<dbReference type="EMBL" id="LJZR01000025">
    <property type="protein sequence ID" value="KPQ33903.1"/>
    <property type="molecule type" value="Genomic_DNA"/>
</dbReference>
<sequence length="140" mass="14714">ALLAVPFGAFAQTAPSYNYVGIGGGDDGFVVNGKISIADNISIRPEVATDFDFDDGEDVSYLVPLTYDFNSVGADNYMFNPFVGAGVSGSIGDDSDVDLALVAGADYRFAQRYVANGSVNYTPFGDNNEVGFTVGVGYLF</sequence>
<name>A0A0P7ZLY8_9CYAN</name>
<protein>
    <submittedName>
        <fullName evidence="1">Outer membrane protein beta-barrel domain</fullName>
    </submittedName>
</protein>
<accession>A0A0P7ZLY8</accession>
<proteinExistence type="predicted"/>
<dbReference type="SUPFAM" id="SSF56925">
    <property type="entry name" value="OMPA-like"/>
    <property type="match status" value="1"/>
</dbReference>
<dbReference type="AlphaFoldDB" id="A0A0P7ZLY8"/>
<comment type="caution">
    <text evidence="1">The sequence shown here is derived from an EMBL/GenBank/DDBJ whole genome shotgun (WGS) entry which is preliminary data.</text>
</comment>
<organism evidence="1 2">
    <name type="scientific">Phormidesmis priestleyi Ana</name>
    <dbReference type="NCBI Taxonomy" id="1666911"/>
    <lineage>
        <taxon>Bacteria</taxon>
        <taxon>Bacillati</taxon>
        <taxon>Cyanobacteriota</taxon>
        <taxon>Cyanophyceae</taxon>
        <taxon>Leptolyngbyales</taxon>
        <taxon>Leptolyngbyaceae</taxon>
        <taxon>Phormidesmis</taxon>
    </lineage>
</organism>
<dbReference type="InterPro" id="IPR011250">
    <property type="entry name" value="OMP/PagP_B-barrel"/>
</dbReference>
<evidence type="ECO:0000313" key="1">
    <source>
        <dbReference type="EMBL" id="KPQ33903.1"/>
    </source>
</evidence>
<evidence type="ECO:0000313" key="2">
    <source>
        <dbReference type="Proteomes" id="UP000050465"/>
    </source>
</evidence>
<dbReference type="Proteomes" id="UP000050465">
    <property type="component" value="Unassembled WGS sequence"/>
</dbReference>
<feature type="non-terminal residue" evidence="1">
    <location>
        <position position="1"/>
    </location>
</feature>
<reference evidence="1 2" key="1">
    <citation type="submission" date="2015-09" db="EMBL/GenBank/DDBJ databases">
        <title>Identification and resolution of microdiversity through metagenomic sequencing of parallel consortia.</title>
        <authorList>
            <person name="Nelson W.C."/>
            <person name="Romine M.F."/>
            <person name="Lindemann S.R."/>
        </authorList>
    </citation>
    <scope>NUCLEOTIDE SEQUENCE [LARGE SCALE GENOMIC DNA]</scope>
    <source>
        <strain evidence="1">Ana</strain>
    </source>
</reference>